<accession>A0ABC9NBK7</accession>
<protein>
    <submittedName>
        <fullName evidence="1">Uncharacterized protein</fullName>
    </submittedName>
</protein>
<organism evidence="1 2">
    <name type="scientific">Bacteroides uniformis (strain ATCC 8492 / DSM 6597 / CCUG 4942 / CIP 103695 / JCM 5828 / KCTC 5204 / NCTC 13054 / VPI 0061)</name>
    <dbReference type="NCBI Taxonomy" id="411479"/>
    <lineage>
        <taxon>Bacteria</taxon>
        <taxon>Pseudomonadati</taxon>
        <taxon>Bacteroidota</taxon>
        <taxon>Bacteroidia</taxon>
        <taxon>Bacteroidales</taxon>
        <taxon>Bacteroidaceae</taxon>
        <taxon>Bacteroides</taxon>
    </lineage>
</organism>
<dbReference type="EMBL" id="AAYH02000044">
    <property type="protein sequence ID" value="EDO53921.1"/>
    <property type="molecule type" value="Genomic_DNA"/>
</dbReference>
<dbReference type="Proteomes" id="UP000004110">
    <property type="component" value="Unassembled WGS sequence"/>
</dbReference>
<evidence type="ECO:0000313" key="1">
    <source>
        <dbReference type="EMBL" id="EDO53921.1"/>
    </source>
</evidence>
<reference evidence="1" key="2">
    <citation type="submission" date="2013-11" db="EMBL/GenBank/DDBJ databases">
        <title>Draft genome sequence of Bacteroides uniformis (ATCC 8492).</title>
        <authorList>
            <person name="Sudarsanam P."/>
            <person name="Ley R."/>
            <person name="Guruge J."/>
            <person name="Turnbaugh P.J."/>
            <person name="Mahowald M."/>
            <person name="Liep D."/>
            <person name="Gordon J."/>
        </authorList>
    </citation>
    <scope>NUCLEOTIDE SEQUENCE</scope>
    <source>
        <strain evidence="1">ATCC 8492</strain>
    </source>
</reference>
<comment type="caution">
    <text evidence="1">The sequence shown here is derived from an EMBL/GenBank/DDBJ whole genome shotgun (WGS) entry which is preliminary data.</text>
</comment>
<gene>
    <name evidence="1" type="ORF">BACUNI_02542</name>
</gene>
<name>A0ABC9NBK7_BACUC</name>
<proteinExistence type="predicted"/>
<reference evidence="1" key="1">
    <citation type="submission" date="2007-06" db="EMBL/GenBank/DDBJ databases">
        <authorList>
            <person name="Fulton L."/>
            <person name="Clifton S."/>
            <person name="Fulton B."/>
            <person name="Xu J."/>
            <person name="Minx P."/>
            <person name="Pepin K.H."/>
            <person name="Johnson M."/>
            <person name="Thiruvilangam P."/>
            <person name="Bhonagiri V."/>
            <person name="Nash W.E."/>
            <person name="Mardis E.R."/>
            <person name="Wilson R.K."/>
        </authorList>
    </citation>
    <scope>NUCLEOTIDE SEQUENCE [LARGE SCALE GENOMIC DNA]</scope>
    <source>
        <strain evidence="1">ATCC 8492</strain>
    </source>
</reference>
<evidence type="ECO:0000313" key="2">
    <source>
        <dbReference type="Proteomes" id="UP000004110"/>
    </source>
</evidence>
<dbReference type="AlphaFoldDB" id="A0ABC9NBK7"/>
<keyword evidence="2" id="KW-1185">Reference proteome</keyword>
<sequence>MQTGKQCVIAIYQRMHCRVMKRKNPDRYETSHTL</sequence>